<evidence type="ECO:0000313" key="2">
    <source>
        <dbReference type="Proteomes" id="UP000607311"/>
    </source>
</evidence>
<evidence type="ECO:0000313" key="1">
    <source>
        <dbReference type="EMBL" id="GIJ34767.1"/>
    </source>
</evidence>
<dbReference type="SUPFAM" id="SSF48452">
    <property type="entry name" value="TPR-like"/>
    <property type="match status" value="3"/>
</dbReference>
<dbReference type="Gene3D" id="1.25.40.10">
    <property type="entry name" value="Tetratricopeptide repeat domain"/>
    <property type="match status" value="3"/>
</dbReference>
<evidence type="ECO:0008006" key="3">
    <source>
        <dbReference type="Google" id="ProtNLM"/>
    </source>
</evidence>
<dbReference type="Proteomes" id="UP000607311">
    <property type="component" value="Unassembled WGS sequence"/>
</dbReference>
<dbReference type="AlphaFoldDB" id="A0A9W5UTE1"/>
<dbReference type="InterPro" id="IPR019734">
    <property type="entry name" value="TPR_rpt"/>
</dbReference>
<reference evidence="1" key="1">
    <citation type="submission" date="2021-01" db="EMBL/GenBank/DDBJ databases">
        <title>Whole genome shotgun sequence of Verrucosispora sediminis NBRC 107745.</title>
        <authorList>
            <person name="Komaki H."/>
            <person name="Tamura T."/>
        </authorList>
    </citation>
    <scope>NUCLEOTIDE SEQUENCE</scope>
    <source>
        <strain evidence="1">NBRC 107745</strain>
    </source>
</reference>
<dbReference type="PANTHER" id="PTHR19959">
    <property type="entry name" value="KINESIN LIGHT CHAIN"/>
    <property type="match status" value="1"/>
</dbReference>
<gene>
    <name evidence="1" type="ORF">Vse01_39150</name>
</gene>
<comment type="caution">
    <text evidence="1">The sequence shown here is derived from an EMBL/GenBank/DDBJ whole genome shotgun (WGS) entry which is preliminary data.</text>
</comment>
<accession>A0A9W5UTE1</accession>
<dbReference type="InterPro" id="IPR027417">
    <property type="entry name" value="P-loop_NTPase"/>
</dbReference>
<name>A0A9W5UTE1_9ACTN</name>
<keyword evidence="2" id="KW-1185">Reference proteome</keyword>
<dbReference type="PANTHER" id="PTHR19959:SF119">
    <property type="entry name" value="FUNGAL LIPASE-LIKE DOMAIN-CONTAINING PROTEIN"/>
    <property type="match status" value="1"/>
</dbReference>
<dbReference type="SMART" id="SM00028">
    <property type="entry name" value="TPR"/>
    <property type="match status" value="5"/>
</dbReference>
<sequence>MLGGSAAALANFVPAPVAAGFGLVAGMATFTGAVVWERRARASDFDRRWADLTTTGPGGENWPDDHGTLLALHPEQRVVPYNLSHDRLVRATLRWCLGADDIPVMCVVGRAGTGKTRLAIELTEHLQDASRLTGWPRSRAAVAAVECTATATAPAVLIIDDANTRTDLPAALATLAALSPQQRPRVILLARDFGKWWRRLRAEADHEVAQLLPAIPAIEVGPLAQSPKSVQQVFQRAVKAYAAWSDTTPPTVRVDEDPRHSAMLLSAAAFVAVENELNGLIAARTAVREVFQLEEQRWLTRATEANLADLGLPVLRASVIAAALFGAAGPPQAARLMRRIPMLDSAPDALIDDLALWVRNLYPQEAGDRWLRPHLPARLVEGYVVDSIREHPGLLEAMIADADVDDVTEALTFLCAASSHTPAAAHVLLQVVGRDPARFLPTVIERADLGEVDTALAEFAAQCPLSDQDLADIQVILPNPALSCAATAAVLCRRWADTAANDEERAARLFTVSHRLWEAGNRTEAINVIGTVCDVFEAAADRDPDRYLPLLARSLHKRAMQLHMTNRLGEGMAAAQKVVKAYDTLMSADPDRYLGEYTATLDDLGTFLFAANRYDEAIKTSRLAVDLRRRSFGGGGTASDVFSLSIALTNLATRLGATGQLVESISVGRESQELLQRLVRIDPRAYLEEYAKSHTNMSLRYRRVRNFDAALSSAQEGVDLHRQLVKASGQELTPALGKALHCLSSAQADVGRIQEAITTGEEAVALLRDHATRRDADEVQPVLAEALNSLGVRLSAANRDQEAVEAVHAAVRIVAKLSESSDAFLRDFAKYLGNQGLFLGYLGRHDEAEPACRACVKVWEQLEAKNPGAFRSEIAAALDNLGLSLRALAATRKRWR</sequence>
<dbReference type="Pfam" id="PF13374">
    <property type="entry name" value="TPR_10"/>
    <property type="match status" value="1"/>
</dbReference>
<dbReference type="InterPro" id="IPR011990">
    <property type="entry name" value="TPR-like_helical_dom_sf"/>
</dbReference>
<proteinExistence type="predicted"/>
<dbReference type="SUPFAM" id="SSF52540">
    <property type="entry name" value="P-loop containing nucleoside triphosphate hydrolases"/>
    <property type="match status" value="1"/>
</dbReference>
<protein>
    <recommendedName>
        <fullName evidence="3">Tetratricopeptide repeat-containing protein</fullName>
    </recommendedName>
</protein>
<dbReference type="EMBL" id="BOPD01000024">
    <property type="protein sequence ID" value="GIJ34767.1"/>
    <property type="molecule type" value="Genomic_DNA"/>
</dbReference>
<organism evidence="1 2">
    <name type="scientific">Micromonospora sediminimaris</name>
    <dbReference type="NCBI Taxonomy" id="547162"/>
    <lineage>
        <taxon>Bacteria</taxon>
        <taxon>Bacillati</taxon>
        <taxon>Actinomycetota</taxon>
        <taxon>Actinomycetes</taxon>
        <taxon>Micromonosporales</taxon>
        <taxon>Micromonosporaceae</taxon>
        <taxon>Micromonospora</taxon>
    </lineage>
</organism>